<dbReference type="InterPro" id="IPR038633">
    <property type="entry name" value="Rpn13/ADRM1_Pru_sf"/>
</dbReference>
<evidence type="ECO:0000256" key="5">
    <source>
        <dbReference type="ARBA" id="ARBA00023242"/>
    </source>
</evidence>
<feature type="domain" description="DEUBAD" evidence="7">
    <location>
        <begin position="213"/>
        <end position="330"/>
    </location>
</feature>
<dbReference type="PROSITE" id="PS51916">
    <property type="entry name" value="DEUBAD"/>
    <property type="match status" value="1"/>
</dbReference>
<reference evidence="9 10" key="1">
    <citation type="submission" date="2019-10" db="EMBL/GenBank/DDBJ databases">
        <authorList>
            <person name="Palmer J.M."/>
        </authorList>
    </citation>
    <scope>NUCLEOTIDE SEQUENCE [LARGE SCALE GENOMIC DNA]</scope>
    <source>
        <strain evidence="9 10">TWF694</strain>
    </source>
</reference>
<organism evidence="9 10">
    <name type="scientific">Orbilia ellipsospora</name>
    <dbReference type="NCBI Taxonomy" id="2528407"/>
    <lineage>
        <taxon>Eukaryota</taxon>
        <taxon>Fungi</taxon>
        <taxon>Dikarya</taxon>
        <taxon>Ascomycota</taxon>
        <taxon>Pezizomycotina</taxon>
        <taxon>Orbiliomycetes</taxon>
        <taxon>Orbiliales</taxon>
        <taxon>Orbiliaceae</taxon>
        <taxon>Orbilia</taxon>
    </lineage>
</organism>
<accession>A0AAV9XCB3</accession>
<dbReference type="InterPro" id="IPR006773">
    <property type="entry name" value="Rpn13/ADRM1"/>
</dbReference>
<dbReference type="EMBL" id="JAVHJO010000006">
    <property type="protein sequence ID" value="KAK6539322.1"/>
    <property type="molecule type" value="Genomic_DNA"/>
</dbReference>
<name>A0AAV9XCB3_9PEZI</name>
<feature type="region of interest" description="Disordered" evidence="6">
    <location>
        <begin position="150"/>
        <end position="189"/>
    </location>
</feature>
<dbReference type="GO" id="GO:0008541">
    <property type="term" value="C:proteasome regulatory particle, lid subcomplex"/>
    <property type="evidence" value="ECO:0007669"/>
    <property type="project" value="TreeGrafter"/>
</dbReference>
<evidence type="ECO:0000256" key="6">
    <source>
        <dbReference type="SAM" id="MobiDB-lite"/>
    </source>
</evidence>
<evidence type="ECO:0000256" key="2">
    <source>
        <dbReference type="ARBA" id="ARBA00004496"/>
    </source>
</evidence>
<dbReference type="AlphaFoldDB" id="A0AAV9XCB3"/>
<evidence type="ECO:0000313" key="9">
    <source>
        <dbReference type="EMBL" id="KAK6539322.1"/>
    </source>
</evidence>
<keyword evidence="3" id="KW-0963">Cytoplasm</keyword>
<dbReference type="InterPro" id="IPR044867">
    <property type="entry name" value="DEUBAD_dom"/>
</dbReference>
<evidence type="ECO:0000259" key="8">
    <source>
        <dbReference type="PROSITE" id="PS51917"/>
    </source>
</evidence>
<dbReference type="Pfam" id="PF04683">
    <property type="entry name" value="Rpn13_ADRM1_Pru"/>
    <property type="match status" value="1"/>
</dbReference>
<keyword evidence="5" id="KW-0539">Nucleus</keyword>
<dbReference type="Proteomes" id="UP001365542">
    <property type="component" value="Unassembled WGS sequence"/>
</dbReference>
<dbReference type="PANTHER" id="PTHR12225:SF0">
    <property type="entry name" value="PROTEASOMAL UBIQUITIN RECEPTOR ADRM1"/>
    <property type="match status" value="1"/>
</dbReference>
<gene>
    <name evidence="9" type="ORF">TWF694_009555</name>
</gene>
<evidence type="ECO:0000256" key="4">
    <source>
        <dbReference type="ARBA" id="ARBA00022942"/>
    </source>
</evidence>
<dbReference type="Gene3D" id="2.30.29.70">
    <property type="entry name" value="Proteasomal ubiquitin receptor Rpn13/ADRM1"/>
    <property type="match status" value="1"/>
</dbReference>
<evidence type="ECO:0000256" key="3">
    <source>
        <dbReference type="ARBA" id="ARBA00022490"/>
    </source>
</evidence>
<evidence type="ECO:0000256" key="1">
    <source>
        <dbReference type="ARBA" id="ARBA00004123"/>
    </source>
</evidence>
<dbReference type="Pfam" id="PF16550">
    <property type="entry name" value="RPN13_C"/>
    <property type="match status" value="1"/>
</dbReference>
<dbReference type="PANTHER" id="PTHR12225">
    <property type="entry name" value="ADHESION REGULATING MOLECULE 1 110 KDA CELL MEMBRANE GLYCOPROTEIN"/>
    <property type="match status" value="1"/>
</dbReference>
<dbReference type="InterPro" id="IPR038108">
    <property type="entry name" value="RPN13_DEUBAD_sf"/>
</dbReference>
<comment type="subcellular location">
    <subcellularLocation>
        <location evidence="2">Cytoplasm</location>
    </subcellularLocation>
    <subcellularLocation>
        <location evidence="1">Nucleus</location>
    </subcellularLocation>
</comment>
<dbReference type="InterPro" id="IPR044868">
    <property type="entry name" value="Rpn13/ADRM1_Pru"/>
</dbReference>
<dbReference type="PROSITE" id="PS51917">
    <property type="entry name" value="PRU"/>
    <property type="match status" value="1"/>
</dbReference>
<dbReference type="GO" id="GO:0061133">
    <property type="term" value="F:endopeptidase activator activity"/>
    <property type="evidence" value="ECO:0007669"/>
    <property type="project" value="TreeGrafter"/>
</dbReference>
<comment type="caution">
    <text evidence="9">The sequence shown here is derived from an EMBL/GenBank/DDBJ whole genome shotgun (WGS) entry which is preliminary data.</text>
</comment>
<keyword evidence="4" id="KW-0647">Proteasome</keyword>
<dbReference type="GO" id="GO:0070628">
    <property type="term" value="F:proteasome binding"/>
    <property type="evidence" value="ECO:0007669"/>
    <property type="project" value="TreeGrafter"/>
</dbReference>
<dbReference type="GO" id="GO:0005634">
    <property type="term" value="C:nucleus"/>
    <property type="evidence" value="ECO:0007669"/>
    <property type="project" value="UniProtKB-SubCell"/>
</dbReference>
<dbReference type="InterPro" id="IPR032368">
    <property type="entry name" value="RPN13_DEUBAD"/>
</dbReference>
<keyword evidence="10" id="KW-1185">Reference proteome</keyword>
<dbReference type="GO" id="GO:0005737">
    <property type="term" value="C:cytoplasm"/>
    <property type="evidence" value="ECO:0007669"/>
    <property type="project" value="UniProtKB-SubCell"/>
</dbReference>
<sequence length="337" mass="36610">METKIKVKAGRCFPDPNNPRRITPSDVPGEIQIVFSRDEELLHFKWVPRSGRTVEGEEFDLIVFPGDASFVRYDPDGIQLDGRILVLKFLSSDQRHFFWFQKLNNGLEPGLFTSQDTLDMRKIDRLIQTGGDLEGLTDEQLLADVTQMELDDDASPSAGESSRRGGADGGRASDFEPPTTIPSGNKSQSQSEMLEALIRGISVPQGAAAAGGSSQQRGFLTLPSLLQPSAISTVLELKPLRQKLLSNLPPALTADVKSEYEEKELLRRVLHSPQFSQATAMLTVALREGGLRGVADSLGVKLDLANAGAQGGVEIFVDSVKKEAEKEGDDDGDTAMS</sequence>
<feature type="compositionally biased region" description="Basic and acidic residues" evidence="6">
    <location>
        <begin position="161"/>
        <end position="174"/>
    </location>
</feature>
<evidence type="ECO:0000313" key="10">
    <source>
        <dbReference type="Proteomes" id="UP001365542"/>
    </source>
</evidence>
<protein>
    <submittedName>
        <fullName evidence="9">Uncharacterized protein</fullName>
    </submittedName>
</protein>
<evidence type="ECO:0000259" key="7">
    <source>
        <dbReference type="PROSITE" id="PS51916"/>
    </source>
</evidence>
<feature type="domain" description="Pru" evidence="8">
    <location>
        <begin position="1"/>
        <end position="130"/>
    </location>
</feature>
<proteinExistence type="predicted"/>
<dbReference type="Gene3D" id="1.10.2020.20">
    <property type="match status" value="1"/>
</dbReference>